<dbReference type="AlphaFoldDB" id="A0AAV7LV93"/>
<protein>
    <submittedName>
        <fullName evidence="1">Uncharacterized protein</fullName>
    </submittedName>
</protein>
<dbReference type="Proteomes" id="UP001066276">
    <property type="component" value="Chromosome 11"/>
</dbReference>
<keyword evidence="2" id="KW-1185">Reference proteome</keyword>
<accession>A0AAV7LV93</accession>
<evidence type="ECO:0000313" key="1">
    <source>
        <dbReference type="EMBL" id="KAJ1091535.1"/>
    </source>
</evidence>
<dbReference type="EMBL" id="JANPWB010000015">
    <property type="protein sequence ID" value="KAJ1091535.1"/>
    <property type="molecule type" value="Genomic_DNA"/>
</dbReference>
<sequence>MERSRPREAVIQSCGPEVLVVTAESTEFYLKKTRGESHGEVVGGFTVLPWRAGSGFRKLEVWTTRDGRTRRGTRGW</sequence>
<comment type="caution">
    <text evidence="1">The sequence shown here is derived from an EMBL/GenBank/DDBJ whole genome shotgun (WGS) entry which is preliminary data.</text>
</comment>
<reference evidence="1" key="1">
    <citation type="journal article" date="2022" name="bioRxiv">
        <title>Sequencing and chromosome-scale assembly of the giantPleurodeles waltlgenome.</title>
        <authorList>
            <person name="Brown T."/>
            <person name="Elewa A."/>
            <person name="Iarovenko S."/>
            <person name="Subramanian E."/>
            <person name="Araus A.J."/>
            <person name="Petzold A."/>
            <person name="Susuki M."/>
            <person name="Suzuki K.-i.T."/>
            <person name="Hayashi T."/>
            <person name="Toyoda A."/>
            <person name="Oliveira C."/>
            <person name="Osipova E."/>
            <person name="Leigh N.D."/>
            <person name="Simon A."/>
            <person name="Yun M.H."/>
        </authorList>
    </citation>
    <scope>NUCLEOTIDE SEQUENCE</scope>
    <source>
        <strain evidence="1">20211129_DDA</strain>
        <tissue evidence="1">Liver</tissue>
    </source>
</reference>
<name>A0AAV7LV93_PLEWA</name>
<organism evidence="1 2">
    <name type="scientific">Pleurodeles waltl</name>
    <name type="common">Iberian ribbed newt</name>
    <dbReference type="NCBI Taxonomy" id="8319"/>
    <lineage>
        <taxon>Eukaryota</taxon>
        <taxon>Metazoa</taxon>
        <taxon>Chordata</taxon>
        <taxon>Craniata</taxon>
        <taxon>Vertebrata</taxon>
        <taxon>Euteleostomi</taxon>
        <taxon>Amphibia</taxon>
        <taxon>Batrachia</taxon>
        <taxon>Caudata</taxon>
        <taxon>Salamandroidea</taxon>
        <taxon>Salamandridae</taxon>
        <taxon>Pleurodelinae</taxon>
        <taxon>Pleurodeles</taxon>
    </lineage>
</organism>
<proteinExistence type="predicted"/>
<gene>
    <name evidence="1" type="ORF">NDU88_004655</name>
</gene>
<evidence type="ECO:0000313" key="2">
    <source>
        <dbReference type="Proteomes" id="UP001066276"/>
    </source>
</evidence>